<reference evidence="1" key="2">
    <citation type="journal article" date="2015" name="Data Brief">
        <title>Shoot transcriptome of the giant reed, Arundo donax.</title>
        <authorList>
            <person name="Barrero R.A."/>
            <person name="Guerrero F.D."/>
            <person name="Moolhuijzen P."/>
            <person name="Goolsby J.A."/>
            <person name="Tidwell J."/>
            <person name="Bellgard S.E."/>
            <person name="Bellgard M.I."/>
        </authorList>
    </citation>
    <scope>NUCLEOTIDE SEQUENCE</scope>
    <source>
        <tissue evidence="1">Shoot tissue taken approximately 20 cm above the soil surface</tissue>
    </source>
</reference>
<dbReference type="EMBL" id="GBRH01188648">
    <property type="protein sequence ID" value="JAE09248.1"/>
    <property type="molecule type" value="Transcribed_RNA"/>
</dbReference>
<reference evidence="1" key="1">
    <citation type="submission" date="2014-09" db="EMBL/GenBank/DDBJ databases">
        <authorList>
            <person name="Magalhaes I.L.F."/>
            <person name="Oliveira U."/>
            <person name="Santos F.R."/>
            <person name="Vidigal T.H.D.A."/>
            <person name="Brescovit A.D."/>
            <person name="Santos A.J."/>
        </authorList>
    </citation>
    <scope>NUCLEOTIDE SEQUENCE</scope>
    <source>
        <tissue evidence="1">Shoot tissue taken approximately 20 cm above the soil surface</tissue>
    </source>
</reference>
<dbReference type="AlphaFoldDB" id="A0A0A9FLU4"/>
<name>A0A0A9FLU4_ARUDO</name>
<evidence type="ECO:0000313" key="1">
    <source>
        <dbReference type="EMBL" id="JAE09248.1"/>
    </source>
</evidence>
<organism evidence="1">
    <name type="scientific">Arundo donax</name>
    <name type="common">Giant reed</name>
    <name type="synonym">Donax arundinaceus</name>
    <dbReference type="NCBI Taxonomy" id="35708"/>
    <lineage>
        <taxon>Eukaryota</taxon>
        <taxon>Viridiplantae</taxon>
        <taxon>Streptophyta</taxon>
        <taxon>Embryophyta</taxon>
        <taxon>Tracheophyta</taxon>
        <taxon>Spermatophyta</taxon>
        <taxon>Magnoliopsida</taxon>
        <taxon>Liliopsida</taxon>
        <taxon>Poales</taxon>
        <taxon>Poaceae</taxon>
        <taxon>PACMAD clade</taxon>
        <taxon>Arundinoideae</taxon>
        <taxon>Arundineae</taxon>
        <taxon>Arundo</taxon>
    </lineage>
</organism>
<proteinExistence type="predicted"/>
<sequence>MSDPILVMLYSQWQCSLPNNLHLLVHLGLSSFLVWRLML</sequence>
<protein>
    <submittedName>
        <fullName evidence="1">Uncharacterized protein</fullName>
    </submittedName>
</protein>
<accession>A0A0A9FLU4</accession>